<accession>F2NYL0</accession>
<dbReference type="Proteomes" id="UP000006852">
    <property type="component" value="Plasmid pTRESU01"/>
</dbReference>
<proteinExistence type="predicted"/>
<dbReference type="KEGG" id="tsu:Tresu_2649"/>
<dbReference type="eggNOG" id="ENOG5030Q6A">
    <property type="taxonomic scope" value="Bacteria"/>
</dbReference>
<dbReference type="GeneID" id="302999744"/>
<dbReference type="RefSeq" id="WP_013702757.1">
    <property type="nucleotide sequence ID" value="NC_015386.1"/>
</dbReference>
<geneLocation type="plasmid" evidence="1 2">
    <name>pTRESU01</name>
</geneLocation>
<organism evidence="1 2">
    <name type="scientific">Treponema succinifaciens (strain ATCC 33096 / DSM 2489 / 6091)</name>
    <dbReference type="NCBI Taxonomy" id="869209"/>
    <lineage>
        <taxon>Bacteria</taxon>
        <taxon>Pseudomonadati</taxon>
        <taxon>Spirochaetota</taxon>
        <taxon>Spirochaetia</taxon>
        <taxon>Spirochaetales</taxon>
        <taxon>Treponemataceae</taxon>
        <taxon>Treponema</taxon>
    </lineage>
</organism>
<sequence length="124" mass="14104">MAESISFTLPFGYEKDGKTYRNGKIHLATTGDELEIQDADEVGMNTRYRDILLMTKVIDELDGLKPITEDIIKDLYEPDFIYLQLLYRQLNGENGSSIITHCPSCGAISEIKLADLYKDMSIYK</sequence>
<reference evidence="2" key="1">
    <citation type="submission" date="2011-04" db="EMBL/GenBank/DDBJ databases">
        <title>The complete genome of plasmid of Treponema succinifaciens DSM 2489.</title>
        <authorList>
            <person name="Lucas S."/>
            <person name="Copeland A."/>
            <person name="Lapidus A."/>
            <person name="Bruce D."/>
            <person name="Goodwin L."/>
            <person name="Pitluck S."/>
            <person name="Peters L."/>
            <person name="Kyrpides N."/>
            <person name="Mavromatis K."/>
            <person name="Ivanova N."/>
            <person name="Ovchinnikova G."/>
            <person name="Teshima H."/>
            <person name="Detter J.C."/>
            <person name="Tapia R."/>
            <person name="Han C."/>
            <person name="Land M."/>
            <person name="Hauser L."/>
            <person name="Markowitz V."/>
            <person name="Cheng J.-F."/>
            <person name="Hugenholtz P."/>
            <person name="Woyke T."/>
            <person name="Wu D."/>
            <person name="Gronow S."/>
            <person name="Wellnitz S."/>
            <person name="Brambilla E."/>
            <person name="Klenk H.-P."/>
            <person name="Eisen J.A."/>
        </authorList>
    </citation>
    <scope>NUCLEOTIDE SEQUENCE [LARGE SCALE GENOMIC DNA]</scope>
    <source>
        <strain evidence="2">ATCC 33096 / DSM 2489 / 6091</strain>
        <plasmid evidence="2">Plasmid pTRESU01</plasmid>
    </source>
</reference>
<evidence type="ECO:0000313" key="2">
    <source>
        <dbReference type="Proteomes" id="UP000006852"/>
    </source>
</evidence>
<keyword evidence="1" id="KW-0614">Plasmid</keyword>
<evidence type="ECO:0000313" key="1">
    <source>
        <dbReference type="EMBL" id="AEB15509.1"/>
    </source>
</evidence>
<dbReference type="OrthoDB" id="9802230at2"/>
<keyword evidence="2" id="KW-1185">Reference proteome</keyword>
<evidence type="ECO:0008006" key="3">
    <source>
        <dbReference type="Google" id="ProtNLM"/>
    </source>
</evidence>
<dbReference type="AlphaFoldDB" id="F2NYL0"/>
<gene>
    <name evidence="1" type="ordered locus">Tresu_2649</name>
</gene>
<dbReference type="HOGENOM" id="CLU_122416_1_0_12"/>
<name>F2NYL0_TRES6</name>
<dbReference type="EMBL" id="CP002632">
    <property type="protein sequence ID" value="AEB15509.1"/>
    <property type="molecule type" value="Genomic_DNA"/>
</dbReference>
<protein>
    <recommendedName>
        <fullName evidence="3">Phage protein</fullName>
    </recommendedName>
</protein>